<dbReference type="CDD" id="cd18578">
    <property type="entry name" value="ABC_6TM_Pgp_ABCB1_D2_like"/>
    <property type="match status" value="1"/>
</dbReference>
<evidence type="ECO:0000256" key="4">
    <source>
        <dbReference type="ARBA" id="ARBA00022692"/>
    </source>
</evidence>
<feature type="domain" description="ABC transporter" evidence="12">
    <location>
        <begin position="1031"/>
        <end position="1268"/>
    </location>
</feature>
<feature type="domain" description="ABC transmembrane type-1" evidence="13">
    <location>
        <begin position="57"/>
        <end position="347"/>
    </location>
</feature>
<feature type="transmembrane region" description="Helical" evidence="11">
    <location>
        <begin position="54"/>
        <end position="80"/>
    </location>
</feature>
<evidence type="ECO:0000256" key="5">
    <source>
        <dbReference type="ARBA" id="ARBA00022737"/>
    </source>
</evidence>
<dbReference type="SUPFAM" id="SSF52540">
    <property type="entry name" value="P-loop containing nucleoside triphosphate hydrolases"/>
    <property type="match status" value="2"/>
</dbReference>
<dbReference type="Gene3D" id="1.20.1560.10">
    <property type="entry name" value="ABC transporter type 1, transmembrane domain"/>
    <property type="match status" value="1"/>
</dbReference>
<keyword evidence="8 11" id="KW-1133">Transmembrane helix</keyword>
<dbReference type="PROSITE" id="PS50893">
    <property type="entry name" value="ABC_TRANSPORTER_2"/>
    <property type="match status" value="2"/>
</dbReference>
<feature type="transmembrane region" description="Helical" evidence="11">
    <location>
        <begin position="855"/>
        <end position="876"/>
    </location>
</feature>
<protein>
    <submittedName>
        <fullName evidence="14">ABC multidrug transporter Mdr1</fullName>
    </submittedName>
</protein>
<evidence type="ECO:0000259" key="12">
    <source>
        <dbReference type="PROSITE" id="PS50893"/>
    </source>
</evidence>
<evidence type="ECO:0000256" key="6">
    <source>
        <dbReference type="ARBA" id="ARBA00022741"/>
    </source>
</evidence>
<evidence type="ECO:0000256" key="2">
    <source>
        <dbReference type="ARBA" id="ARBA00007577"/>
    </source>
</evidence>
<dbReference type="Proteomes" id="UP001610563">
    <property type="component" value="Unassembled WGS sequence"/>
</dbReference>
<dbReference type="InterPro" id="IPR039421">
    <property type="entry name" value="Type_1_exporter"/>
</dbReference>
<dbReference type="PANTHER" id="PTHR43394:SF11">
    <property type="entry name" value="ATP-BINDING CASSETTE TRANSPORTER"/>
    <property type="match status" value="1"/>
</dbReference>
<evidence type="ECO:0000259" key="13">
    <source>
        <dbReference type="PROSITE" id="PS50929"/>
    </source>
</evidence>
<evidence type="ECO:0000256" key="3">
    <source>
        <dbReference type="ARBA" id="ARBA00022448"/>
    </source>
</evidence>
<evidence type="ECO:0000256" key="9">
    <source>
        <dbReference type="ARBA" id="ARBA00023136"/>
    </source>
</evidence>
<feature type="compositionally biased region" description="Polar residues" evidence="10">
    <location>
        <begin position="1"/>
        <end position="14"/>
    </location>
</feature>
<feature type="transmembrane region" description="Helical" evidence="11">
    <location>
        <begin position="283"/>
        <end position="301"/>
    </location>
</feature>
<evidence type="ECO:0000256" key="11">
    <source>
        <dbReference type="SAM" id="Phobius"/>
    </source>
</evidence>
<keyword evidence="9 11" id="KW-0472">Membrane</keyword>
<feature type="transmembrane region" description="Helical" evidence="11">
    <location>
        <begin position="969"/>
        <end position="993"/>
    </location>
</feature>
<keyword evidence="15" id="KW-1185">Reference proteome</keyword>
<keyword evidence="4 11" id="KW-0812">Transmembrane</keyword>
<gene>
    <name evidence="14" type="ORF">BJX66DRAFT_264002</name>
</gene>
<feature type="region of interest" description="Disordered" evidence="10">
    <location>
        <begin position="1"/>
        <end position="20"/>
    </location>
</feature>
<dbReference type="EMBL" id="JBFTWV010000084">
    <property type="protein sequence ID" value="KAL2788125.1"/>
    <property type="molecule type" value="Genomic_DNA"/>
</dbReference>
<dbReference type="InterPro" id="IPR011527">
    <property type="entry name" value="ABC1_TM_dom"/>
</dbReference>
<evidence type="ECO:0000256" key="7">
    <source>
        <dbReference type="ARBA" id="ARBA00022840"/>
    </source>
</evidence>
<dbReference type="Pfam" id="PF00664">
    <property type="entry name" value="ABC_membrane"/>
    <property type="match status" value="2"/>
</dbReference>
<evidence type="ECO:0000256" key="1">
    <source>
        <dbReference type="ARBA" id="ARBA00004141"/>
    </source>
</evidence>
<dbReference type="InterPro" id="IPR017871">
    <property type="entry name" value="ABC_transporter-like_CS"/>
</dbReference>
<feature type="transmembrane region" description="Helical" evidence="11">
    <location>
        <begin position="107"/>
        <end position="130"/>
    </location>
</feature>
<evidence type="ECO:0000313" key="15">
    <source>
        <dbReference type="Proteomes" id="UP001610563"/>
    </source>
</evidence>
<feature type="transmembrane region" description="Helical" evidence="11">
    <location>
        <begin position="750"/>
        <end position="775"/>
    </location>
</feature>
<dbReference type="InterPro" id="IPR027417">
    <property type="entry name" value="P-loop_NTPase"/>
</dbReference>
<dbReference type="PROSITE" id="PS50929">
    <property type="entry name" value="ABC_TM1F"/>
    <property type="match status" value="2"/>
</dbReference>
<dbReference type="PANTHER" id="PTHR43394">
    <property type="entry name" value="ATP-DEPENDENT PERMEASE MDL1, MITOCHONDRIAL"/>
    <property type="match status" value="1"/>
</dbReference>
<dbReference type="SMART" id="SM00382">
    <property type="entry name" value="AAA"/>
    <property type="match status" value="2"/>
</dbReference>
<dbReference type="InterPro" id="IPR003439">
    <property type="entry name" value="ABC_transporter-like_ATP-bd"/>
</dbReference>
<feature type="transmembrane region" description="Helical" evidence="11">
    <location>
        <begin position="321"/>
        <end position="339"/>
    </location>
</feature>
<evidence type="ECO:0000256" key="10">
    <source>
        <dbReference type="SAM" id="MobiDB-lite"/>
    </source>
</evidence>
<feature type="transmembrane region" description="Helical" evidence="11">
    <location>
        <begin position="823"/>
        <end position="849"/>
    </location>
</feature>
<keyword evidence="7" id="KW-0067">ATP-binding</keyword>
<feature type="transmembrane region" description="Helical" evidence="11">
    <location>
        <begin position="180"/>
        <end position="198"/>
    </location>
</feature>
<dbReference type="CDD" id="cd18577">
    <property type="entry name" value="ABC_6TM_Pgp_ABCB1_D1_like"/>
    <property type="match status" value="1"/>
</dbReference>
<proteinExistence type="inferred from homology"/>
<keyword evidence="5" id="KW-0677">Repeat</keyword>
<dbReference type="InterPro" id="IPR036640">
    <property type="entry name" value="ABC1_TM_sf"/>
</dbReference>
<dbReference type="PROSITE" id="PS00211">
    <property type="entry name" value="ABC_TRANSPORTER_1"/>
    <property type="match status" value="2"/>
</dbReference>
<comment type="caution">
    <text evidence="14">The sequence shown here is derived from an EMBL/GenBank/DDBJ whole genome shotgun (WGS) entry which is preliminary data.</text>
</comment>
<keyword evidence="6" id="KW-0547">Nucleotide-binding</keyword>
<dbReference type="Gene3D" id="3.40.50.300">
    <property type="entry name" value="P-loop containing nucleotide triphosphate hydrolases"/>
    <property type="match status" value="2"/>
</dbReference>
<dbReference type="CDD" id="cd03249">
    <property type="entry name" value="ABC_MTABC3_MDL1_MDL2"/>
    <property type="match status" value="2"/>
</dbReference>
<feature type="transmembrane region" description="Helical" evidence="11">
    <location>
        <begin position="710"/>
        <end position="730"/>
    </location>
</feature>
<reference evidence="14 15" key="1">
    <citation type="submission" date="2024-07" db="EMBL/GenBank/DDBJ databases">
        <title>Section-level genome sequencing and comparative genomics of Aspergillus sections Usti and Cavernicolus.</title>
        <authorList>
            <consortium name="Lawrence Berkeley National Laboratory"/>
            <person name="Nybo J.L."/>
            <person name="Vesth T.C."/>
            <person name="Theobald S."/>
            <person name="Frisvad J.C."/>
            <person name="Larsen T.O."/>
            <person name="Kjaerboelling I."/>
            <person name="Rothschild-Mancinelli K."/>
            <person name="Lyhne E.K."/>
            <person name="Kogle M.E."/>
            <person name="Barry K."/>
            <person name="Clum A."/>
            <person name="Na H."/>
            <person name="Ledsgaard L."/>
            <person name="Lin J."/>
            <person name="Lipzen A."/>
            <person name="Kuo A."/>
            <person name="Riley R."/>
            <person name="Mondo S."/>
            <person name="Labutti K."/>
            <person name="Haridas S."/>
            <person name="Pangalinan J."/>
            <person name="Salamov A.A."/>
            <person name="Simmons B.A."/>
            <person name="Magnuson J.K."/>
            <person name="Chen J."/>
            <person name="Drula E."/>
            <person name="Henrissat B."/>
            <person name="Wiebenga A."/>
            <person name="Lubbers R.J."/>
            <person name="Gomes A.C."/>
            <person name="Makela M.R."/>
            <person name="Stajich J."/>
            <person name="Grigoriev I.V."/>
            <person name="Mortensen U.H."/>
            <person name="De Vries R.P."/>
            <person name="Baker S.E."/>
            <person name="Andersen M.R."/>
        </authorList>
    </citation>
    <scope>NUCLEOTIDE SEQUENCE [LARGE SCALE GENOMIC DNA]</scope>
    <source>
        <strain evidence="14 15">CBS 209.92</strain>
    </source>
</reference>
<comment type="subcellular location">
    <subcellularLocation>
        <location evidence="1">Membrane</location>
        <topology evidence="1">Multi-pass membrane protein</topology>
    </subcellularLocation>
</comment>
<dbReference type="Pfam" id="PF00005">
    <property type="entry name" value="ABC_tran"/>
    <property type="match status" value="2"/>
</dbReference>
<keyword evidence="3" id="KW-0813">Transport</keyword>
<dbReference type="SUPFAM" id="SSF90123">
    <property type="entry name" value="ABC transporter transmembrane region"/>
    <property type="match status" value="2"/>
</dbReference>
<accession>A0ABR4FXY5</accession>
<feature type="transmembrane region" description="Helical" evidence="11">
    <location>
        <begin position="938"/>
        <end position="957"/>
    </location>
</feature>
<organism evidence="14 15">
    <name type="scientific">Aspergillus keveii</name>
    <dbReference type="NCBI Taxonomy" id="714993"/>
    <lineage>
        <taxon>Eukaryota</taxon>
        <taxon>Fungi</taxon>
        <taxon>Dikarya</taxon>
        <taxon>Ascomycota</taxon>
        <taxon>Pezizomycotina</taxon>
        <taxon>Eurotiomycetes</taxon>
        <taxon>Eurotiomycetidae</taxon>
        <taxon>Eurotiales</taxon>
        <taxon>Aspergillaceae</taxon>
        <taxon>Aspergillus</taxon>
        <taxon>Aspergillus subgen. Nidulantes</taxon>
    </lineage>
</organism>
<evidence type="ECO:0000256" key="8">
    <source>
        <dbReference type="ARBA" id="ARBA00022989"/>
    </source>
</evidence>
<comment type="similarity">
    <text evidence="2">Belongs to the ABC transporter superfamily. ABCB family. Multidrug resistance exporter (TC 3.A.1.201) subfamily.</text>
</comment>
<sequence length="1273" mass="139131">MASGQYYATPTSEDVSGVGDEHDRKQILSQQVDSQDAQVGFFGLYRYATISDKLLLLLSVACCIIAGAAVPGMTIVLGGLTSKIRDFVSGTETADEFRDDVSTYALYFVYVGIGEFVTVLIGTAGFVYVGERVTSKIRERYMQAILRQNVGFFDQLGPGEIANRIAVDTHMVQTAVSEKVGTTLTSIGTFVTALAISLGYSWRLALISCSSVVAIVLLMGTVSRFIIKFSQRAQQEFDRAISLAEEAIGSIRVVSSLNARNQLSDQFEVYLERSEKWGRKVKVLLGVSIGGMICIVMLNIGLDFWEGSRLLVDTKITEGEILTITLSIVIGAFSLGYVAPNMQHITAGIAAAAKIFGTIDRESPIDPLKETGDALHSIEGDIHFKNITHVYPSRPDTVALKGVSLHVPAGKTVALVGASGSGKSTFVNLLQRFYTPISGEITVDGHDISTLDLTWLRQRMSLVGQQPTLFSATIYENIAHGLIGTSSEHSPCDVKDELVIQAAKVANAHNFIQSLPDGYNTWVGERGSQLSGGQKQRISIARAVIRNPRILLLDEATSALDSNSERLVQEALDRAVEGRTTIMVAHRLSTVRRADRIVVLERGQIAEEGSHEELIKKEGAYYRLFEAQRIRQDIAEGNRAISPISFMTDDTSQTRFEFGSLADVSLIPMNVDEKTSETTPLREQKGPPTIWSLLRMVAGLNRPEIKLMSLGLLCSVLAGGGTPTHVVFLAKNVEALAKPPSLYSELRRDVNFWSVQYVALGFGMLLAQGTQGYALGFCSERLLRRARSTAFEAILRQQMRFFDQKENSTGSLVSFLSMQTINLVGLSGSTLGTVLTGATTLIAAISVSIAFGWKLGLVCVAMAPILLACGFLRFYLLSRYESKSKLLYEKSAGYACEAVSDVRTVAALTREREICAEYGQQVKQIVSSNMGSVLTTSTLYACSQSLFFGCTALSFWYGGNLIADGEYTLFQLFVCFIEIMFATQSVGTIFSFAPDMARAKEAAVNLKSLYEQQPEKSDGKPLNPRDVTGRISFQNVWFRYPTRQSKYALRNVNITVEPGQHVALVGSSGSGKSTIISLLERFYQADRGLVTLDGEFIQGLHLGQYRAAFGLVSQEPIMLRGTIRENLLLGIEQAVDDEVIAKACKDANIHDFIQSLPDGMSTLVGSKGVLLSGGQKQRIAIARILIQDPRILLLDEATSALDSESAALVQQALDKLRKGRTCISVAHQLSTIQNADQIYVLHEGSVMERGTHEELVRRPGIYSELARLQDLDM</sequence>
<evidence type="ECO:0000313" key="14">
    <source>
        <dbReference type="EMBL" id="KAL2788125.1"/>
    </source>
</evidence>
<feature type="domain" description="ABC transmembrane type-1" evidence="13">
    <location>
        <begin position="710"/>
        <end position="998"/>
    </location>
</feature>
<feature type="domain" description="ABC transporter" evidence="12">
    <location>
        <begin position="382"/>
        <end position="627"/>
    </location>
</feature>
<dbReference type="InterPro" id="IPR003593">
    <property type="entry name" value="AAA+_ATPase"/>
</dbReference>
<name>A0ABR4FXY5_9EURO</name>
<feature type="transmembrane region" description="Helical" evidence="11">
    <location>
        <begin position="204"/>
        <end position="227"/>
    </location>
</feature>